<dbReference type="OrthoDB" id="1495777at2"/>
<sequence length="702" mass="77492">MGMLKRMVVLATVSVLVGFPVDVYGDEQMAKNVRVVESAGAQNYLLISNESAMAENMQEIGNFAPDNKDITMNKSLKPQAYKMDINRPYLIKPALRKSVKQASVKSVYKVGSTKPFWVTDFTTERDYSITAELSYRGSKTNVWVHDKQITQQEAEQMGREFDNNIHGLIAENFGSESDVDSNGKVDILCYDIQDGFDGKGGFFAGYFYARDLYNVSNSNKAEVFYIDTYPLMGMGADKDVTQAYSTLAHEFQHMVNFNRNVFEENTGDRMDVWLDEALAMAAEHMYTGEALTDRIDYYNQSKSIENGHSLLRWDYDGDVLSNYALSYLFGQYLKLQSNQGDGIFKEIIEDPNNDYRAVEKAAKKYIDPSMNFGQLLTSFRGALLVNEDEGIYGFKGNPLFGRLKPKIYSGGSNPRLFGGGSIVTQVGSLPEEPVAKGSDISYTFFTSEALSNEAPPIPMTLSVNKVSDKDTFLKGKTLANAKISIKTDSSTIGTGYASISGDFTIKIPKQKRGTKLTVIAEEKARSESRVVTVTVVDETPPPKPTVMPVDDNDTIVRGKAEPGSYVWVQVGDNWVNNGTQAGPGGDFSVKIRPQKARTFIAVCAVDPDGNQGSFTELFVRDKTPPKILSVFPLNGQSKTITGKTEGRALVEVKLGSKLLGKTYADSRGYYKIAINAHKKGTKLTISAYDAAKNRKSVTATIK</sequence>
<evidence type="ECO:0000313" key="2">
    <source>
        <dbReference type="EMBL" id="RFU61144.1"/>
    </source>
</evidence>
<organism evidence="2 3">
    <name type="scientific">Peribacillus glennii</name>
    <dbReference type="NCBI Taxonomy" id="2303991"/>
    <lineage>
        <taxon>Bacteria</taxon>
        <taxon>Bacillati</taxon>
        <taxon>Bacillota</taxon>
        <taxon>Bacilli</taxon>
        <taxon>Bacillales</taxon>
        <taxon>Bacillaceae</taxon>
        <taxon>Peribacillus</taxon>
    </lineage>
</organism>
<dbReference type="Pfam" id="PF10460">
    <property type="entry name" value="Peptidase_M30"/>
    <property type="match status" value="1"/>
</dbReference>
<evidence type="ECO:0000313" key="3">
    <source>
        <dbReference type="Proteomes" id="UP000262939"/>
    </source>
</evidence>
<proteinExistence type="predicted"/>
<feature type="domain" description="Bacterial Ig" evidence="1">
    <location>
        <begin position="458"/>
        <end position="537"/>
    </location>
</feature>
<feature type="domain" description="Bacterial Ig" evidence="1">
    <location>
        <begin position="541"/>
        <end position="621"/>
    </location>
</feature>
<reference evidence="2 3" key="1">
    <citation type="submission" date="2018-08" db="EMBL/GenBank/DDBJ databases">
        <title>Bacillus chawlae sp. nov., Bacillus glennii sp. nov., and Bacillus saganii sp. nov. Isolated from the Vehicle Assembly Building at Kennedy Space Center where the Viking Spacecraft were Assembled.</title>
        <authorList>
            <person name="Seuylemezian A."/>
            <person name="Vaishampayan P."/>
        </authorList>
    </citation>
    <scope>NUCLEOTIDE SEQUENCE [LARGE SCALE GENOMIC DNA]</scope>
    <source>
        <strain evidence="2 3">V44-8</strain>
    </source>
</reference>
<gene>
    <name evidence="2" type="ORF">D0466_19390</name>
</gene>
<keyword evidence="3" id="KW-1185">Reference proteome</keyword>
<dbReference type="AlphaFoldDB" id="A0A372L7E2"/>
<protein>
    <recommendedName>
        <fullName evidence="1">Bacterial Ig domain-containing protein</fullName>
    </recommendedName>
</protein>
<dbReference type="EMBL" id="QVTD01000017">
    <property type="protein sequence ID" value="RFU61144.1"/>
    <property type="molecule type" value="Genomic_DNA"/>
</dbReference>
<dbReference type="Pfam" id="PF17936">
    <property type="entry name" value="Big_6"/>
    <property type="match status" value="3"/>
</dbReference>
<dbReference type="Proteomes" id="UP000262939">
    <property type="component" value="Unassembled WGS sequence"/>
</dbReference>
<name>A0A372L7E2_9BACI</name>
<dbReference type="InterPro" id="IPR019501">
    <property type="entry name" value="Peptidase_M30_hyicolysin"/>
</dbReference>
<dbReference type="Gene3D" id="2.60.40.10">
    <property type="entry name" value="Immunoglobulins"/>
    <property type="match status" value="3"/>
</dbReference>
<comment type="caution">
    <text evidence="2">The sequence shown here is derived from an EMBL/GenBank/DDBJ whole genome shotgun (WGS) entry which is preliminary data.</text>
</comment>
<dbReference type="InterPro" id="IPR041498">
    <property type="entry name" value="Big_6"/>
</dbReference>
<evidence type="ECO:0000259" key="1">
    <source>
        <dbReference type="Pfam" id="PF17936"/>
    </source>
</evidence>
<feature type="domain" description="Bacterial Ig" evidence="1">
    <location>
        <begin position="625"/>
        <end position="701"/>
    </location>
</feature>
<accession>A0A372L7E2</accession>
<dbReference type="InterPro" id="IPR013783">
    <property type="entry name" value="Ig-like_fold"/>
</dbReference>